<dbReference type="RefSeq" id="WP_189244148.1">
    <property type="nucleotide sequence ID" value="NZ_BMQP01000085.1"/>
</dbReference>
<accession>A0A8J3WH66</accession>
<dbReference type="EMBL" id="BOOI01000114">
    <property type="protein sequence ID" value="GIH89193.1"/>
    <property type="molecule type" value="Genomic_DNA"/>
</dbReference>
<dbReference type="AlphaFoldDB" id="A0A8J3WH66"/>
<comment type="caution">
    <text evidence="1">The sequence shown here is derived from an EMBL/GenBank/DDBJ whole genome shotgun (WGS) entry which is preliminary data.</text>
</comment>
<evidence type="ECO:0000313" key="2">
    <source>
        <dbReference type="Proteomes" id="UP000655044"/>
    </source>
</evidence>
<evidence type="ECO:0000313" key="1">
    <source>
        <dbReference type="EMBL" id="GIH89193.1"/>
    </source>
</evidence>
<dbReference type="Proteomes" id="UP000655044">
    <property type="component" value="Unassembled WGS sequence"/>
</dbReference>
<reference evidence="1" key="1">
    <citation type="submission" date="2021-01" db="EMBL/GenBank/DDBJ databases">
        <title>Whole genome shotgun sequence of Planobispora rosea NBRC 15558.</title>
        <authorList>
            <person name="Komaki H."/>
            <person name="Tamura T."/>
        </authorList>
    </citation>
    <scope>NUCLEOTIDE SEQUENCE</scope>
    <source>
        <strain evidence="1">NBRC 15558</strain>
    </source>
</reference>
<name>A0A8J3WH66_PLARO</name>
<sequence length="51" mass="5743">MTFYELCGAGGLAFIQRTVINDRKNDTTHSDAWSLREARAVWIALLSGMVR</sequence>
<protein>
    <submittedName>
        <fullName evidence="1">Uncharacterized protein</fullName>
    </submittedName>
</protein>
<keyword evidence="2" id="KW-1185">Reference proteome</keyword>
<organism evidence="1 2">
    <name type="scientific">Planobispora rosea</name>
    <dbReference type="NCBI Taxonomy" id="35762"/>
    <lineage>
        <taxon>Bacteria</taxon>
        <taxon>Bacillati</taxon>
        <taxon>Actinomycetota</taxon>
        <taxon>Actinomycetes</taxon>
        <taxon>Streptosporangiales</taxon>
        <taxon>Streptosporangiaceae</taxon>
        <taxon>Planobispora</taxon>
    </lineage>
</organism>
<gene>
    <name evidence="1" type="ORF">Pro02_76010</name>
</gene>
<proteinExistence type="predicted"/>